<geneLocation type="plasmid" evidence="2 3">
    <name>p330</name>
</geneLocation>
<name>A0A1S8LYT7_9CLOT</name>
<sequence>MNCYCYLYIVTVIVIILICLFSLEGGNTMKKKLVAMRPEKLIEARYNLTSKENDIIDMILNTIKDDGKHVYKIDIEKYKNLFVSGSTNVYRDIKKATKDLFTKHNKFIIKDKALGKEFYFTWFSMLNYNDKDGSIYFEIGETLKAALLEMKKRIYYELQYTLNFRSIYSKRIYYMLKSFSDTGWRIDNIDDLQYKLNCPPSYKNYAVFKNKVLVQAQKEINGSDISFDFTPIKTGKKVTGIKFLIKDTNTVKVKNEVACTSAKENDKAKEVQEIFKNHEITKKEAEGILKESGGDLNVIRNCYTYALNKNVKNIVGYIRTLVKDFKEPKANVVVDNFNNYGQRKYDFEKIERGLLGWEDDED</sequence>
<dbReference type="GO" id="GO:0003887">
    <property type="term" value="F:DNA-directed DNA polymerase activity"/>
    <property type="evidence" value="ECO:0007669"/>
    <property type="project" value="InterPro"/>
</dbReference>
<evidence type="ECO:0000313" key="3">
    <source>
        <dbReference type="Proteomes" id="UP000190951"/>
    </source>
</evidence>
<dbReference type="AlphaFoldDB" id="A0A1S8LYT7"/>
<dbReference type="Pfam" id="PF21205">
    <property type="entry name" value="Rep3_C"/>
    <property type="match status" value="1"/>
</dbReference>
<gene>
    <name evidence="2" type="ORF">CROST_045280</name>
</gene>
<dbReference type="EMBL" id="CP096984">
    <property type="protein sequence ID" value="URZ13750.1"/>
    <property type="molecule type" value="Genomic_DNA"/>
</dbReference>
<dbReference type="InterPro" id="IPR000525">
    <property type="entry name" value="Initiator_Rep_WH1"/>
</dbReference>
<keyword evidence="3" id="KW-1185">Reference proteome</keyword>
<keyword evidence="2" id="KW-0614">Plasmid</keyword>
<dbReference type="KEGG" id="crw:CROST_045280"/>
<evidence type="ECO:0000313" key="2">
    <source>
        <dbReference type="EMBL" id="URZ13750.1"/>
    </source>
</evidence>
<dbReference type="InterPro" id="IPR036388">
    <property type="entry name" value="WH-like_DNA-bd_sf"/>
</dbReference>
<dbReference type="Proteomes" id="UP000190951">
    <property type="component" value="Plasmid p330"/>
</dbReference>
<proteinExistence type="inferred from homology"/>
<dbReference type="GO" id="GO:0006270">
    <property type="term" value="P:DNA replication initiation"/>
    <property type="evidence" value="ECO:0007669"/>
    <property type="project" value="InterPro"/>
</dbReference>
<protein>
    <submittedName>
        <fullName evidence="2">Uncharacterized protein</fullName>
    </submittedName>
</protein>
<dbReference type="Gene3D" id="1.10.10.10">
    <property type="entry name" value="Winged helix-like DNA-binding domain superfamily/Winged helix DNA-binding domain"/>
    <property type="match status" value="2"/>
</dbReference>
<dbReference type="STRING" id="84029.CROST_14130"/>
<organism evidence="2 3">
    <name type="scientific">Clostridium felsineum</name>
    <dbReference type="NCBI Taxonomy" id="36839"/>
    <lineage>
        <taxon>Bacteria</taxon>
        <taxon>Bacillati</taxon>
        <taxon>Bacillota</taxon>
        <taxon>Clostridia</taxon>
        <taxon>Eubacteriales</taxon>
        <taxon>Clostridiaceae</taxon>
        <taxon>Clostridium</taxon>
    </lineage>
</organism>
<accession>A0A1S8LYT7</accession>
<evidence type="ECO:0000256" key="1">
    <source>
        <dbReference type="ARBA" id="ARBA00038283"/>
    </source>
</evidence>
<comment type="similarity">
    <text evidence="1">Belongs to the initiator RepB protein family.</text>
</comment>
<reference evidence="2 3" key="1">
    <citation type="submission" date="2022-04" db="EMBL/GenBank/DDBJ databases">
        <title>Genome sequence of C. roseum typestrain.</title>
        <authorList>
            <person name="Poehlein A."/>
            <person name="Schoch T."/>
            <person name="Duerre P."/>
            <person name="Daniel R."/>
        </authorList>
    </citation>
    <scope>NUCLEOTIDE SEQUENCE [LARGE SCALE GENOMIC DNA]</scope>
    <source>
        <strain evidence="2 3">DSM 7320</strain>
        <plasmid evidence="2 3">p330</plasmid>
    </source>
</reference>
<dbReference type="SUPFAM" id="SSF46785">
    <property type="entry name" value="Winged helix' DNA-binding domain"/>
    <property type="match status" value="2"/>
</dbReference>
<dbReference type="InterPro" id="IPR036390">
    <property type="entry name" value="WH_DNA-bd_sf"/>
</dbReference>
<dbReference type="Pfam" id="PF01051">
    <property type="entry name" value="Rep3_N"/>
    <property type="match status" value="1"/>
</dbReference>